<dbReference type="SUPFAM" id="SSF52218">
    <property type="entry name" value="Flavoproteins"/>
    <property type="match status" value="1"/>
</dbReference>
<dbReference type="Gene3D" id="3.40.50.360">
    <property type="match status" value="1"/>
</dbReference>
<evidence type="ECO:0000313" key="4">
    <source>
        <dbReference type="EMBL" id="BAV34495.1"/>
    </source>
</evidence>
<dbReference type="GO" id="GO:0003955">
    <property type="term" value="F:NAD(P)H dehydrogenase (quinone) activity"/>
    <property type="evidence" value="ECO:0007669"/>
    <property type="project" value="TreeGrafter"/>
</dbReference>
<dbReference type="AlphaFoldDB" id="A0A1B4XI67"/>
<dbReference type="InterPro" id="IPR029039">
    <property type="entry name" value="Flavoprotein-like_sf"/>
</dbReference>
<organism evidence="4 5">
    <name type="scientific">Sulfuricaulis limicola</name>
    <dbReference type="NCBI Taxonomy" id="1620215"/>
    <lineage>
        <taxon>Bacteria</taxon>
        <taxon>Pseudomonadati</taxon>
        <taxon>Pseudomonadota</taxon>
        <taxon>Gammaproteobacteria</taxon>
        <taxon>Acidiferrobacterales</taxon>
        <taxon>Acidiferrobacteraceae</taxon>
        <taxon>Sulfuricaulis</taxon>
    </lineage>
</organism>
<dbReference type="RefSeq" id="WP_096361230.1">
    <property type="nucleotide sequence ID" value="NZ_AP014879.1"/>
</dbReference>
<dbReference type="PANTHER" id="PTHR10204:SF34">
    <property type="entry name" value="NAD(P)H DEHYDROGENASE [QUINONE] 1 ISOFORM 1"/>
    <property type="match status" value="1"/>
</dbReference>
<evidence type="ECO:0000256" key="2">
    <source>
        <dbReference type="ARBA" id="ARBA00023002"/>
    </source>
</evidence>
<sequence>MPKKILVILGQPQRHSYGGALMQSYVEGARAAGADVKELYLGDLKFDPLATTSLAHLAELEPDLADAQQAIKWADHLVFVYPIWWGTIPALLKGFIERAFLPGFAVNFREKSLLWDKLLSGRSARLIVTLNTPSWIYRWYFGRPGHNTMKKTILEFCGIRPVRITEVGPMKNSTEARRKQWLEQVRALGAGQA</sequence>
<evidence type="ECO:0000313" key="5">
    <source>
        <dbReference type="Proteomes" id="UP000243180"/>
    </source>
</evidence>
<keyword evidence="5" id="KW-1185">Reference proteome</keyword>
<gene>
    <name evidence="4" type="ORF">SCL_2206</name>
</gene>
<dbReference type="FunCoup" id="A0A1B4XI67">
    <property type="interactions" value="59"/>
</dbReference>
<comment type="similarity">
    <text evidence="1">Belongs to the NAD(P)H dehydrogenase (quinone) family.</text>
</comment>
<reference evidence="4 5" key="1">
    <citation type="submission" date="2015-05" db="EMBL/GenBank/DDBJ databases">
        <title>Complete genome sequence of a sulfur-oxidizing gammaproteobacterium strain HA5.</title>
        <authorList>
            <person name="Miura A."/>
            <person name="Kojima H."/>
            <person name="Fukui M."/>
        </authorList>
    </citation>
    <scope>NUCLEOTIDE SEQUENCE [LARGE SCALE GENOMIC DNA]</scope>
    <source>
        <strain evidence="4 5">HA5</strain>
    </source>
</reference>
<feature type="domain" description="Flavodoxin-like fold" evidence="3">
    <location>
        <begin position="3"/>
        <end position="186"/>
    </location>
</feature>
<accession>A0A1B4XI67</accession>
<dbReference type="Proteomes" id="UP000243180">
    <property type="component" value="Chromosome"/>
</dbReference>
<evidence type="ECO:0000259" key="3">
    <source>
        <dbReference type="Pfam" id="PF02525"/>
    </source>
</evidence>
<dbReference type="InterPro" id="IPR051545">
    <property type="entry name" value="NAD(P)H_dehydrogenase_qn"/>
</dbReference>
<evidence type="ECO:0000256" key="1">
    <source>
        <dbReference type="ARBA" id="ARBA00006252"/>
    </source>
</evidence>
<keyword evidence="2" id="KW-0560">Oxidoreductase</keyword>
<dbReference type="PANTHER" id="PTHR10204">
    <property type="entry name" value="NAD P H OXIDOREDUCTASE-RELATED"/>
    <property type="match status" value="1"/>
</dbReference>
<dbReference type="GO" id="GO:0005829">
    <property type="term" value="C:cytosol"/>
    <property type="evidence" value="ECO:0007669"/>
    <property type="project" value="TreeGrafter"/>
</dbReference>
<proteinExistence type="inferred from homology"/>
<dbReference type="InterPro" id="IPR003680">
    <property type="entry name" value="Flavodoxin_fold"/>
</dbReference>
<dbReference type="InParanoid" id="A0A1B4XI67"/>
<protein>
    <submittedName>
        <fullName evidence="4">NADPH-quinone reductase</fullName>
    </submittedName>
</protein>
<dbReference type="OrthoDB" id="9798454at2"/>
<name>A0A1B4XI67_9GAMM</name>
<dbReference type="KEGG" id="slim:SCL_2206"/>
<dbReference type="EMBL" id="AP014879">
    <property type="protein sequence ID" value="BAV34495.1"/>
    <property type="molecule type" value="Genomic_DNA"/>
</dbReference>
<dbReference type="Pfam" id="PF02525">
    <property type="entry name" value="Flavodoxin_2"/>
    <property type="match status" value="1"/>
</dbReference>